<evidence type="ECO:0000313" key="2">
    <source>
        <dbReference type="EMBL" id="XBS67477.1"/>
    </source>
</evidence>
<dbReference type="RefSeq" id="WP_349968056.1">
    <property type="nucleotide sequence ID" value="NZ_CP157942.1"/>
</dbReference>
<name>A0AAU7Q2U2_9RICK</name>
<dbReference type="AlphaFoldDB" id="A0AAU7Q2U2"/>
<proteinExistence type="predicted"/>
<reference evidence="2" key="1">
    <citation type="submission" date="2024-06" db="EMBL/GenBank/DDBJ databases">
        <authorList>
            <person name="Dussert Y."/>
            <person name="Peccoud J."/>
            <person name="Pigeault R."/>
        </authorList>
    </citation>
    <scope>NUCLEOTIDE SEQUENCE</scope>
    <source>
        <strain evidence="2">WArc</strain>
    </source>
</reference>
<accession>A0AAU7Q2U2</accession>
<gene>
    <name evidence="2" type="ORF">ABLO99_02100</name>
</gene>
<feature type="region of interest" description="Disordered" evidence="1">
    <location>
        <begin position="402"/>
        <end position="421"/>
    </location>
</feature>
<organism evidence="2">
    <name type="scientific">Wolbachia endosymbiont of Armadillidium arcangelii</name>
    <dbReference type="NCBI Taxonomy" id="3158571"/>
    <lineage>
        <taxon>Bacteria</taxon>
        <taxon>Pseudomonadati</taxon>
        <taxon>Pseudomonadota</taxon>
        <taxon>Alphaproteobacteria</taxon>
        <taxon>Rickettsiales</taxon>
        <taxon>Anaplasmataceae</taxon>
        <taxon>Wolbachieae</taxon>
        <taxon>Wolbachia</taxon>
    </lineage>
</organism>
<protein>
    <submittedName>
        <fullName evidence="2">Uncharacterized protein</fullName>
    </submittedName>
</protein>
<dbReference type="EMBL" id="CP157942">
    <property type="protein sequence ID" value="XBS67477.1"/>
    <property type="molecule type" value="Genomic_DNA"/>
</dbReference>
<sequence length="421" mass="48258">MFGVLKTRVTDLILKVKGIFTSSESQVYVKDLRKIMIYENGRKCQYPKNYDQIVDSGRVVKKNDKLVKDKDGNPEYQLIYNKYKFDLALVKEIDKKSYFTIDFLVSKGRREVNDYSKFYKPFKFSKIDLEKHLPVFEFDTELLRLTNSSFLAKKDCSINDKTGKVNEEHRDEKGRNGKLLYTSDYKKLSSHFSEIRDQNGNLELDKSLISVPIVFATSLAKVCTRLLTLIPIKFGEYLISKQNPIAKFLGYVLFTPAIAVKNLVNVGATILKAPILLFVANEKKYGDAYYTMWKYQLEGCWEEAKSDFHVIKGGERLKPGQKHHKPLSIVGTWDELNARRPDIEKGLEKVLNKSSESIDKSRKSGIGESLKEKLQNKINEEIAGFGNQKSGNTYVEKLQNERSLQKDKGAPSCTHNNQSLL</sequence>
<evidence type="ECO:0000256" key="1">
    <source>
        <dbReference type="SAM" id="MobiDB-lite"/>
    </source>
</evidence>